<dbReference type="Proteomes" id="UP000294114">
    <property type="component" value="Unassembled WGS sequence"/>
</dbReference>
<accession>A0A4Q8B5U0</accession>
<proteinExistence type="predicted"/>
<gene>
    <name evidence="1" type="ORF">EV384_0746</name>
</gene>
<name>A0A4Q8B5U0_9ACTN</name>
<evidence type="ECO:0000313" key="2">
    <source>
        <dbReference type="Proteomes" id="UP000294114"/>
    </source>
</evidence>
<dbReference type="AlphaFoldDB" id="A0A4Q8B5U0"/>
<protein>
    <submittedName>
        <fullName evidence="1">Uncharacterized protein</fullName>
    </submittedName>
</protein>
<dbReference type="EMBL" id="SHLD01000001">
    <property type="protein sequence ID" value="RZU72385.1"/>
    <property type="molecule type" value="Genomic_DNA"/>
</dbReference>
<evidence type="ECO:0000313" key="1">
    <source>
        <dbReference type="EMBL" id="RZU72385.1"/>
    </source>
</evidence>
<keyword evidence="2" id="KW-1185">Reference proteome</keyword>
<organism evidence="1 2">
    <name type="scientific">Micromonospora kangleipakensis</name>
    <dbReference type="NCBI Taxonomy" id="1077942"/>
    <lineage>
        <taxon>Bacteria</taxon>
        <taxon>Bacillati</taxon>
        <taxon>Actinomycetota</taxon>
        <taxon>Actinomycetes</taxon>
        <taxon>Micromonosporales</taxon>
        <taxon>Micromonosporaceae</taxon>
        <taxon>Micromonospora</taxon>
    </lineage>
</organism>
<comment type="caution">
    <text evidence="1">The sequence shown here is derived from an EMBL/GenBank/DDBJ whole genome shotgun (WGS) entry which is preliminary data.</text>
</comment>
<sequence>MSLCARLANTVVLHDVLSIAVVRRASTPMRKVSARLPSAIPAVLAGPRTAISLAGFRASLISSSGGLSRRCVRTADPPGPAHLPQRLTVEFHDDRQRAKRAHLCRLKPESAFRKLSSRMAGRYGSVGEPRLGTPEQQLVPAMLAVNGARMAMVDELVHELWAEPTPTSAVVNVRTFSAASATFAERRWSARMDAGTGSVAAGLPDGAVLAVLAVPPNRSRRYLEVYRLHPFLVKLCERLRHCERTRQQNAPCRFLVAGLARVLRRHPGALSDRATHLPRIAAGVVPER</sequence>
<reference evidence="1 2" key="1">
    <citation type="submission" date="2019-02" db="EMBL/GenBank/DDBJ databases">
        <title>Sequencing the genomes of 1000 actinobacteria strains.</title>
        <authorList>
            <person name="Klenk H.-P."/>
        </authorList>
    </citation>
    <scope>NUCLEOTIDE SEQUENCE [LARGE SCALE GENOMIC DNA]</scope>
    <source>
        <strain evidence="1 2">DSM 45612</strain>
    </source>
</reference>